<keyword evidence="1" id="KW-0808">Transferase</keyword>
<reference evidence="5 6" key="1">
    <citation type="submission" date="2023-10" db="EMBL/GenBank/DDBJ databases">
        <title>Virgibacillus soli CC-YMP-6 genome.</title>
        <authorList>
            <person name="Miliotis G."/>
            <person name="Sengupta P."/>
            <person name="Hameed A."/>
            <person name="Chuvochina M."/>
            <person name="Mcdonagh F."/>
            <person name="Simpson A.C."/>
            <person name="Singh N.K."/>
            <person name="Rekha P.D."/>
            <person name="Raman K."/>
            <person name="Hugenholtz P."/>
            <person name="Venkateswaran K."/>
        </authorList>
    </citation>
    <scope>NUCLEOTIDE SEQUENCE [LARGE SCALE GENOMIC DNA]</scope>
    <source>
        <strain evidence="5 6">CC-YMP-6</strain>
    </source>
</reference>
<dbReference type="Pfam" id="PF00871">
    <property type="entry name" value="Acetate_kinase"/>
    <property type="match status" value="1"/>
</dbReference>
<keyword evidence="4" id="KW-0067">ATP-binding</keyword>
<evidence type="ECO:0000256" key="3">
    <source>
        <dbReference type="ARBA" id="ARBA00022777"/>
    </source>
</evidence>
<name>A0ABU5CSI9_9BACI</name>
<proteinExistence type="predicted"/>
<protein>
    <recommendedName>
        <fullName evidence="7">Butyrate kinase</fullName>
    </recommendedName>
</protein>
<evidence type="ECO:0000256" key="2">
    <source>
        <dbReference type="ARBA" id="ARBA00022741"/>
    </source>
</evidence>
<comment type="caution">
    <text evidence="5">The sequence shown here is derived from an EMBL/GenBank/DDBJ whole genome shotgun (WGS) entry which is preliminary data.</text>
</comment>
<keyword evidence="2" id="KW-0547">Nucleotide-binding</keyword>
<dbReference type="InterPro" id="IPR000890">
    <property type="entry name" value="Aliphatic_acid_kin_short-chain"/>
</dbReference>
<dbReference type="Gene3D" id="3.30.420.40">
    <property type="match status" value="2"/>
</dbReference>
<dbReference type="Proteomes" id="UP001275315">
    <property type="component" value="Unassembled WGS sequence"/>
</dbReference>
<gene>
    <name evidence="5" type="ORF">RWD45_13105</name>
</gene>
<dbReference type="PANTHER" id="PTHR21060:SF3">
    <property type="entry name" value="BUTYRATE KINASE 2-RELATED"/>
    <property type="match status" value="1"/>
</dbReference>
<dbReference type="EMBL" id="JAWDIQ010000002">
    <property type="protein sequence ID" value="MDY0409335.1"/>
    <property type="molecule type" value="Genomic_DNA"/>
</dbReference>
<dbReference type="RefSeq" id="WP_320380131.1">
    <property type="nucleotide sequence ID" value="NZ_JAWDIQ010000002.1"/>
</dbReference>
<evidence type="ECO:0000256" key="1">
    <source>
        <dbReference type="ARBA" id="ARBA00022679"/>
    </source>
</evidence>
<dbReference type="PANTHER" id="PTHR21060">
    <property type="entry name" value="ACETATE KINASE"/>
    <property type="match status" value="1"/>
</dbReference>
<evidence type="ECO:0000313" key="6">
    <source>
        <dbReference type="Proteomes" id="UP001275315"/>
    </source>
</evidence>
<sequence length="165" mass="18297">MIDLISDDEGLFSTERSGGLPIKEVIPMCYEYTQKEMTDLVRKRAGLVSYFGTNDARIVEERANNGDEKARLVLEAMAYQIAKTIGELATVLYGEVDGIILTGGLAHSKMITDLVKERTSFLAPVYFVPGEAELLALAKGARRVLRGEEEAQKFQGYRKETMVNA</sequence>
<accession>A0ABU5CSI9</accession>
<evidence type="ECO:0008006" key="7">
    <source>
        <dbReference type="Google" id="ProtNLM"/>
    </source>
</evidence>
<evidence type="ECO:0000313" key="5">
    <source>
        <dbReference type="EMBL" id="MDY0409335.1"/>
    </source>
</evidence>
<dbReference type="InterPro" id="IPR043129">
    <property type="entry name" value="ATPase_NBD"/>
</dbReference>
<keyword evidence="6" id="KW-1185">Reference proteome</keyword>
<organism evidence="5 6">
    <name type="scientific">Paracerasibacillus soli</name>
    <dbReference type="NCBI Taxonomy" id="480284"/>
    <lineage>
        <taxon>Bacteria</taxon>
        <taxon>Bacillati</taxon>
        <taxon>Bacillota</taxon>
        <taxon>Bacilli</taxon>
        <taxon>Bacillales</taxon>
        <taxon>Bacillaceae</taxon>
        <taxon>Paracerasibacillus</taxon>
    </lineage>
</organism>
<evidence type="ECO:0000256" key="4">
    <source>
        <dbReference type="ARBA" id="ARBA00022840"/>
    </source>
</evidence>
<keyword evidence="3" id="KW-0418">Kinase</keyword>
<dbReference type="SUPFAM" id="SSF53067">
    <property type="entry name" value="Actin-like ATPase domain"/>
    <property type="match status" value="1"/>
</dbReference>